<dbReference type="EMBL" id="NMUH01009888">
    <property type="protein sequence ID" value="MQM20510.1"/>
    <property type="molecule type" value="Genomic_DNA"/>
</dbReference>
<feature type="compositionally biased region" description="Polar residues" evidence="1">
    <location>
        <begin position="450"/>
        <end position="464"/>
    </location>
</feature>
<dbReference type="OrthoDB" id="1910495at2759"/>
<evidence type="ECO:0000313" key="2">
    <source>
        <dbReference type="EMBL" id="MQM20510.1"/>
    </source>
</evidence>
<feature type="region of interest" description="Disordered" evidence="1">
    <location>
        <begin position="448"/>
        <end position="467"/>
    </location>
</feature>
<organism evidence="2 3">
    <name type="scientific">Colocasia esculenta</name>
    <name type="common">Wild taro</name>
    <name type="synonym">Arum esculentum</name>
    <dbReference type="NCBI Taxonomy" id="4460"/>
    <lineage>
        <taxon>Eukaryota</taxon>
        <taxon>Viridiplantae</taxon>
        <taxon>Streptophyta</taxon>
        <taxon>Embryophyta</taxon>
        <taxon>Tracheophyta</taxon>
        <taxon>Spermatophyta</taxon>
        <taxon>Magnoliopsida</taxon>
        <taxon>Liliopsida</taxon>
        <taxon>Araceae</taxon>
        <taxon>Aroideae</taxon>
        <taxon>Colocasieae</taxon>
        <taxon>Colocasia</taxon>
    </lineage>
</organism>
<reference evidence="2" key="1">
    <citation type="submission" date="2017-07" db="EMBL/GenBank/DDBJ databases">
        <title>Taro Niue Genome Assembly and Annotation.</title>
        <authorList>
            <person name="Atibalentja N."/>
            <person name="Keating K."/>
            <person name="Fields C.J."/>
        </authorList>
    </citation>
    <scope>NUCLEOTIDE SEQUENCE</scope>
    <source>
        <strain evidence="2">Niue_2</strain>
        <tissue evidence="2">Leaf</tissue>
    </source>
</reference>
<evidence type="ECO:0000313" key="3">
    <source>
        <dbReference type="Proteomes" id="UP000652761"/>
    </source>
</evidence>
<comment type="caution">
    <text evidence="2">The sequence shown here is derived from an EMBL/GenBank/DDBJ whole genome shotgun (WGS) entry which is preliminary data.</text>
</comment>
<dbReference type="Proteomes" id="UP000652761">
    <property type="component" value="Unassembled WGS sequence"/>
</dbReference>
<feature type="region of interest" description="Disordered" evidence="1">
    <location>
        <begin position="299"/>
        <end position="329"/>
    </location>
</feature>
<feature type="region of interest" description="Disordered" evidence="1">
    <location>
        <begin position="111"/>
        <end position="151"/>
    </location>
</feature>
<keyword evidence="3" id="KW-1185">Reference proteome</keyword>
<accession>A0A843XN29</accession>
<protein>
    <submittedName>
        <fullName evidence="2">Uncharacterized protein</fullName>
    </submittedName>
</protein>
<dbReference type="AlphaFoldDB" id="A0A843XN29"/>
<sequence>MGGEGAQLDPVDCDSLLPPRKRLLAGLKRQNSDCSALLSVNSDELRARLQGLLNSTDLSPEEIVEAAKAESLAATEAAANAKAVAMEKAIVAANARSLAKSLLEVVMASAETDENPMKSHPKKKRTKKELVPVEKDENSKNHHPKKKKTQKHVPVELLYRSGGPVPTSETDEELARRLHRAMNSSSRISTRLNKKSEAVRATGNSDGVAVCIGNPTSPDDGSVVSGEGNYVEKSGGRVAVGSRADCPEKVVGAGDPLENPKSVWKGVAHGRRGSRRQKKLPLSQCCLRAQENAREIAPLEDHPPIGEPKRDTTGDVHAPPRRASKEEHAALEAKPVWKCKKFRVSRCHSAGPLRHLKGPNSCLWTPHSLFEQDVTFWTDCVPLARTSCNLPPEGVEHRAALSSAEHRAAWAKQAHAQRPFVCGPKRSFAYPRRLIRRRITCPTVKGINYEESQQTPQTNSSPLRDSNRRVPSVIIEGDCGWSLHLPCL</sequence>
<feature type="compositionally biased region" description="Basic and acidic residues" evidence="1">
    <location>
        <begin position="299"/>
        <end position="314"/>
    </location>
</feature>
<feature type="compositionally biased region" description="Basic residues" evidence="1">
    <location>
        <begin position="141"/>
        <end position="151"/>
    </location>
</feature>
<dbReference type="PANTHER" id="PTHR35477">
    <property type="entry name" value="OS06G0728500 PROTEIN"/>
    <property type="match status" value="1"/>
</dbReference>
<dbReference type="PANTHER" id="PTHR35477:SF1">
    <property type="entry name" value="OS06G0728500 PROTEIN"/>
    <property type="match status" value="1"/>
</dbReference>
<feature type="compositionally biased region" description="Basic and acidic residues" evidence="1">
    <location>
        <begin position="128"/>
        <end position="140"/>
    </location>
</feature>
<name>A0A843XN29_COLES</name>
<gene>
    <name evidence="2" type="ORF">Taro_053531</name>
</gene>
<proteinExistence type="predicted"/>
<evidence type="ECO:0000256" key="1">
    <source>
        <dbReference type="SAM" id="MobiDB-lite"/>
    </source>
</evidence>